<organism evidence="1 2">
    <name type="scientific">Paraburkholderia phymatum</name>
    <dbReference type="NCBI Taxonomy" id="148447"/>
    <lineage>
        <taxon>Bacteria</taxon>
        <taxon>Pseudomonadati</taxon>
        <taxon>Pseudomonadota</taxon>
        <taxon>Betaproteobacteria</taxon>
        <taxon>Burkholderiales</taxon>
        <taxon>Burkholderiaceae</taxon>
        <taxon>Paraburkholderia</taxon>
    </lineage>
</organism>
<name>A0ACC6U7Y3_9BURK</name>
<reference evidence="1" key="1">
    <citation type="submission" date="2024-07" db="EMBL/GenBank/DDBJ databases">
        <title>A survey of Mimosa microsymbionts across Brazilian biomes reveals a high diversity of Paraburkholderia nodulating endemic species, but also that Cupriavidus is common as a symbiont of widespread species.</title>
        <authorList>
            <person name="Rouws L."/>
            <person name="Barauna A."/>
            <person name="Beukes C."/>
            <person name="Rouws J.R.C."/>
            <person name="De Faria S.M."/>
            <person name="Gross E."/>
            <person name="Bueno Dos Reis Junior F."/>
            <person name="Simon M.F."/>
            <person name="Maluk M."/>
            <person name="Odee D.W."/>
            <person name="Kenicer G."/>
            <person name="Young J.P.W."/>
            <person name="Reis V.M."/>
            <person name="Zilli J."/>
            <person name="James E.K."/>
        </authorList>
    </citation>
    <scope>NUCLEOTIDE SEQUENCE</scope>
    <source>
        <strain evidence="1">EG181B</strain>
    </source>
</reference>
<protein>
    <submittedName>
        <fullName evidence="1">Response regulator transcription factor</fullName>
    </submittedName>
</protein>
<keyword evidence="2" id="KW-1185">Reference proteome</keyword>
<proteinExistence type="predicted"/>
<gene>
    <name evidence="1" type="ORF">AB4Y32_29070</name>
</gene>
<evidence type="ECO:0000313" key="1">
    <source>
        <dbReference type="EMBL" id="MEX3935800.1"/>
    </source>
</evidence>
<sequence length="296" mass="33059">MSELRHRAHRSFFAAADATEQRFACNYVDESIAPVPAHQRDQHQFQTAAAMLTKPMALICSEDVEFYMMFSHILGAEGFLCELAGSAQEAVEKTASRAPKAVIIDCQPTSTKGPAICTRFKVAEQTSALSIIAVIAPGAERQHLELLKTGVDETFVRPFAPAKLISYLRSRLSMAWSRSESRQKGQSLTCGDLEVQFGSRSVRCNGKHIPLRQIEFNLLRHLMENRGNICRRDDLIGAAWPSNVFVDARTVDAHICRLRRELKIIAVNNVIRTVRPTGYTFEEHNNWSTASPNGSE</sequence>
<evidence type="ECO:0000313" key="2">
    <source>
        <dbReference type="Proteomes" id="UP001558850"/>
    </source>
</evidence>
<dbReference type="EMBL" id="JBFRCH010000023">
    <property type="protein sequence ID" value="MEX3935800.1"/>
    <property type="molecule type" value="Genomic_DNA"/>
</dbReference>
<accession>A0ACC6U7Y3</accession>
<dbReference type="Proteomes" id="UP001558850">
    <property type="component" value="Unassembled WGS sequence"/>
</dbReference>
<comment type="caution">
    <text evidence="1">The sequence shown here is derived from an EMBL/GenBank/DDBJ whole genome shotgun (WGS) entry which is preliminary data.</text>
</comment>